<comment type="subcellular location">
    <subcellularLocation>
        <location evidence="1">Cytoplasm</location>
    </subcellularLocation>
</comment>
<dbReference type="Pfam" id="PF20155">
    <property type="entry name" value="TMP_3"/>
    <property type="match status" value="1"/>
</dbReference>
<proteinExistence type="predicted"/>
<dbReference type="InterPro" id="IPR027640">
    <property type="entry name" value="Kinesin-like_fam"/>
</dbReference>
<evidence type="ECO:0000313" key="10">
    <source>
        <dbReference type="EMBL" id="AJA41296.1"/>
    </source>
</evidence>
<dbReference type="NCBIfam" id="TIGR02675">
    <property type="entry name" value="tape_meas_nterm"/>
    <property type="match status" value="1"/>
</dbReference>
<dbReference type="InterPro" id="IPR013491">
    <property type="entry name" value="Tape_meas_N"/>
</dbReference>
<evidence type="ECO:0000256" key="6">
    <source>
        <dbReference type="ARBA" id="ARBA00023054"/>
    </source>
</evidence>
<feature type="coiled-coil region" evidence="7">
    <location>
        <begin position="291"/>
        <end position="357"/>
    </location>
</feature>
<sequence>MANRDVELRIRARDDSQKTLKQVSKTLDDLTSAQTRNADAAKRGDASVRELEQQYKKLENAGQQLLRLNSLTEMFTRQKEALNKVNTQLAEAKKKHSDLSSAMNGASNVTKKMQSDLDKAERAVKRLTDQQDRSAKSVQKTAKELSRFGISSNDIATAQKRIRDEVTRTNQALARQEKIIGDVPTRAQKAHAQLLASLKLQANQLVASTKGYQTLGRVISSLPSMSGQMADLMAPAEAARRKIGTLEKQINDLATASKRWRKDASGMNSDLKALEASAKSAIGMSRMIETFQRQTEAVRKARAEYRSAQADAKNLANQVRQAGTANAEMGAKLQASNARLREASQALRNETASARQTQSALRSAGIDTRNLGAEQQRLRGLVQNSVGGINNLRASLERLSGSARSSGQAFSFFRDEGRTTLSFMQRMRGDVLSLASAYIGVQGAVDMAKGAVEAFKVQQQAMVKIGTVVGSGPEERAKEWEYMLGLSDALGIKIETLSKAYTKFAVSAKEVGLSQKEAKFIFENIAKTARVYHLSDDDMNGVFLALEQMLSKGQVYAEELRQQLGERLPGAVAMFAKSLGKTIPEFTKMMENGEVDARSVINFANEQGKAIEAQLAEAQKGVDAIEARASNAMFNLKLAISKSGFIEAYTSMLEKLTEFITSDRGKEAAEKLGTAFSAIADGVIWAVDNVDLLIDALMVLASIKAIKILVSTGRNLISVFKEVKGVISTVLPLGKRLVGGIGSLIASTGLLTGALKLLLRAIPFVGVALLAWDMVSILYENNEAFRKFCDETIERAKYLGKMLIDYAKVPGTAIYDLLVSFVRPITTLFGDSIKQVGKWLADLLGMLPVVGDSLSAWVMGITDDLTKADREIFESSNKLSKDIVDNWDKMTGDVSYVHEKAMEKVADNAGKTAGAVIGSMELVSKAAEQLAQKQSGFEFQKDPGTGIGQRDLDMRALKKEIEKRQNAEEKADLAARKAAQRKSLAGRLQIIDEEYAKMYEKAKAIGGKEGDEMKKQIDDLVAHAKRSETMLFNAQQSSSGGLDKRKRKIDAITQALERMNAEVTRRQTKADPESSLDDRINAEIEKSNVKINALKKEALSIGGQEGKQLADNLEKLREKTNLYLSEKMQVEEVKRLQEKLNSLLEIRKNKIDEINEKRKAGLIDTEQQVSAVIAVKEGSAAGIDNAISALENQLNASSSLFSEEELVRITTGIGKIRSELKSTSDEVFKLNTQIVDGVLGGFDTAINSAYDGIVKVATGAESIGDAFANLGVAVAQFFADFLKQIAMAIMQQMILNALAGVGGGVGKAAVSMGGVAGGSAVMHSGGMVGSANRSRGGSSTPVTAIPRFHNGGMPGIKPNEIHTILEKGEEVLSKNDPRNIANGGQAARPGGQAGPTNIKLVAVDDRSKIPEAMATAEGEQVMIVNLNRKSPAIRSILNRGSSKRT</sequence>
<dbReference type="SUPFAM" id="SSF58104">
    <property type="entry name" value="Methyl-accepting chemotaxis protein (MCP) signaling domain"/>
    <property type="match status" value="1"/>
</dbReference>
<dbReference type="GO" id="GO:0051231">
    <property type="term" value="P:spindle elongation"/>
    <property type="evidence" value="ECO:0007669"/>
    <property type="project" value="TreeGrafter"/>
</dbReference>
<dbReference type="Proteomes" id="UP000031807">
    <property type="component" value="Segment"/>
</dbReference>
<dbReference type="GO" id="GO:0007018">
    <property type="term" value="P:microtubule-based movement"/>
    <property type="evidence" value="ECO:0007669"/>
    <property type="project" value="InterPro"/>
</dbReference>
<feature type="compositionally biased region" description="Polar residues" evidence="8">
    <location>
        <begin position="19"/>
        <end position="37"/>
    </location>
</feature>
<keyword evidence="4" id="KW-0547">Nucleotide-binding</keyword>
<feature type="region of interest" description="Disordered" evidence="8">
    <location>
        <begin position="17"/>
        <end position="46"/>
    </location>
</feature>
<name>A0A0B4SK08_9CAUD</name>
<keyword evidence="6 7" id="KW-0175">Coiled coil</keyword>
<reference evidence="10 11" key="1">
    <citation type="submission" date="2014-10" db="EMBL/GenBank/DDBJ databases">
        <title>Characterization of phage pPM_01 specific to Proteus mirabilis.</title>
        <authorList>
            <person name="Wirjon I.A."/>
            <person name="Mat Arip Y."/>
        </authorList>
    </citation>
    <scope>NUCLEOTIDE SEQUENCE [LARGE SCALE GENOMIC DNA]</scope>
</reference>
<keyword evidence="3" id="KW-0963">Cytoplasm</keyword>
<dbReference type="KEGG" id="vg:26626771"/>
<dbReference type="PANTHER" id="PTHR47969">
    <property type="entry name" value="CHROMOSOME-ASSOCIATED KINESIN KIF4A-RELATED"/>
    <property type="match status" value="1"/>
</dbReference>
<keyword evidence="11" id="KW-1185">Reference proteome</keyword>
<evidence type="ECO:0000256" key="3">
    <source>
        <dbReference type="ARBA" id="ARBA00022490"/>
    </source>
</evidence>
<dbReference type="RefSeq" id="YP_009199660.1">
    <property type="nucleotide sequence ID" value="NC_028812.1"/>
</dbReference>
<gene>
    <name evidence="10" type="ORF">pPM01_0047</name>
</gene>
<feature type="coiled-coil region" evidence="7">
    <location>
        <begin position="1042"/>
        <end position="1097"/>
    </location>
</feature>
<evidence type="ECO:0000313" key="11">
    <source>
        <dbReference type="Proteomes" id="UP000031807"/>
    </source>
</evidence>
<dbReference type="GO" id="GO:0098003">
    <property type="term" value="P:viral tail assembly"/>
    <property type="evidence" value="ECO:0007669"/>
    <property type="project" value="UniProtKB-KW"/>
</dbReference>
<keyword evidence="2" id="KW-1245">Viral tail assembly</keyword>
<evidence type="ECO:0000256" key="8">
    <source>
        <dbReference type="SAM" id="MobiDB-lite"/>
    </source>
</evidence>
<evidence type="ECO:0000256" key="4">
    <source>
        <dbReference type="ARBA" id="ARBA00022741"/>
    </source>
</evidence>
<evidence type="ECO:0000256" key="7">
    <source>
        <dbReference type="SAM" id="Coils"/>
    </source>
</evidence>
<dbReference type="EMBL" id="KP063118">
    <property type="protein sequence ID" value="AJA41296.1"/>
    <property type="molecule type" value="Genomic_DNA"/>
</dbReference>
<keyword evidence="2" id="KW-1188">Viral release from host cell</keyword>
<dbReference type="PANTHER" id="PTHR47969:SF15">
    <property type="entry name" value="CHROMOSOME-ASSOCIATED KINESIN KIF4A-RELATED"/>
    <property type="match status" value="1"/>
</dbReference>
<dbReference type="GO" id="GO:0003777">
    <property type="term" value="F:microtubule motor activity"/>
    <property type="evidence" value="ECO:0007669"/>
    <property type="project" value="InterPro"/>
</dbReference>
<accession>A0A0B4SK08</accession>
<evidence type="ECO:0000256" key="1">
    <source>
        <dbReference type="ARBA" id="ARBA00004496"/>
    </source>
</evidence>
<evidence type="ECO:0000259" key="9">
    <source>
        <dbReference type="Pfam" id="PF20155"/>
    </source>
</evidence>
<evidence type="ECO:0000256" key="2">
    <source>
        <dbReference type="ARBA" id="ARBA00022465"/>
    </source>
</evidence>
<protein>
    <submittedName>
        <fullName evidence="10">Putative tape measure protein</fullName>
    </submittedName>
</protein>
<keyword evidence="5" id="KW-0067">ATP-binding</keyword>
<dbReference type="GeneID" id="26626771"/>
<evidence type="ECO:0000256" key="5">
    <source>
        <dbReference type="ARBA" id="ARBA00022840"/>
    </source>
</evidence>
<organism evidence="10 11">
    <name type="scientific">Proteus phage pPM_01</name>
    <dbReference type="NCBI Taxonomy" id="1567485"/>
    <lineage>
        <taxon>Viruses</taxon>
        <taxon>Duplodnaviria</taxon>
        <taxon>Heunggongvirae</taxon>
        <taxon>Uroviricota</taxon>
        <taxon>Caudoviricetes</taxon>
        <taxon>Casjensviridae</taxon>
        <taxon>Lavrentievavirus</taxon>
        <taxon>Lavrentievavirus pPM01</taxon>
    </lineage>
</organism>
<feature type="domain" description="Tape measure protein N-terminal" evidence="9">
    <location>
        <begin position="459"/>
        <end position="636"/>
    </location>
</feature>
<dbReference type="GO" id="GO:0005524">
    <property type="term" value="F:ATP binding"/>
    <property type="evidence" value="ECO:0007669"/>
    <property type="project" value="UniProtKB-KW"/>
</dbReference>